<name>G0U435_TRYVY</name>
<accession>G0U435</accession>
<keyword evidence="2" id="KW-1133">Transmembrane helix</keyword>
<organism evidence="3">
    <name type="scientific">Trypanosoma vivax (strain Y486)</name>
    <dbReference type="NCBI Taxonomy" id="1055687"/>
    <lineage>
        <taxon>Eukaryota</taxon>
        <taxon>Discoba</taxon>
        <taxon>Euglenozoa</taxon>
        <taxon>Kinetoplastea</taxon>
        <taxon>Metakinetoplastina</taxon>
        <taxon>Trypanosomatida</taxon>
        <taxon>Trypanosomatidae</taxon>
        <taxon>Trypanosoma</taxon>
        <taxon>Duttonella</taxon>
    </lineage>
</organism>
<feature type="region of interest" description="Disordered" evidence="1">
    <location>
        <begin position="84"/>
        <end position="106"/>
    </location>
</feature>
<keyword evidence="2" id="KW-0472">Membrane</keyword>
<evidence type="ECO:0000256" key="1">
    <source>
        <dbReference type="SAM" id="MobiDB-lite"/>
    </source>
</evidence>
<sequence>MFLHFLSSPFPNFFLFSFARRAAYFCMFYFWFILFLFPVTAVPLFSLLFLNFSPSSLMHHFLIILHKLYARHKVILGFHSLISHASTPRPSSSPPSFSTATKEDEK</sequence>
<reference evidence="3" key="1">
    <citation type="journal article" date="2012" name="Proc. Natl. Acad. Sci. U.S.A.">
        <title>Antigenic diversity is generated by distinct evolutionary mechanisms in African trypanosome species.</title>
        <authorList>
            <person name="Jackson A.P."/>
            <person name="Berry A."/>
            <person name="Aslett M."/>
            <person name="Allison H.C."/>
            <person name="Burton P."/>
            <person name="Vavrova-Anderson J."/>
            <person name="Brown R."/>
            <person name="Browne H."/>
            <person name="Corton N."/>
            <person name="Hauser H."/>
            <person name="Gamble J."/>
            <person name="Gilderthorp R."/>
            <person name="Marcello L."/>
            <person name="McQuillan J."/>
            <person name="Otto T.D."/>
            <person name="Quail M.A."/>
            <person name="Sanders M.J."/>
            <person name="van Tonder A."/>
            <person name="Ginger M.L."/>
            <person name="Field M.C."/>
            <person name="Barry J.D."/>
            <person name="Hertz-Fowler C."/>
            <person name="Berriman M."/>
        </authorList>
    </citation>
    <scope>NUCLEOTIDE SEQUENCE</scope>
    <source>
        <strain evidence="3">Y486</strain>
    </source>
</reference>
<dbReference type="EMBL" id="HE573026">
    <property type="protein sequence ID" value="CCC52197.1"/>
    <property type="molecule type" value="Genomic_DNA"/>
</dbReference>
<proteinExistence type="predicted"/>
<evidence type="ECO:0000313" key="3">
    <source>
        <dbReference type="EMBL" id="CCC52197.1"/>
    </source>
</evidence>
<feature type="transmembrane region" description="Helical" evidence="2">
    <location>
        <begin position="22"/>
        <end position="50"/>
    </location>
</feature>
<dbReference type="AlphaFoldDB" id="G0U435"/>
<protein>
    <submittedName>
        <fullName evidence="3">Uncharacterized protein</fullName>
    </submittedName>
</protein>
<gene>
    <name evidence="3" type="ORF">TVY486_1012400</name>
</gene>
<dbReference type="VEuPathDB" id="TriTrypDB:TvY486_1012400"/>
<feature type="compositionally biased region" description="Low complexity" evidence="1">
    <location>
        <begin position="84"/>
        <end position="98"/>
    </location>
</feature>
<keyword evidence="2" id="KW-0812">Transmembrane</keyword>
<evidence type="ECO:0000256" key="2">
    <source>
        <dbReference type="SAM" id="Phobius"/>
    </source>
</evidence>